<dbReference type="InterPro" id="IPR018511">
    <property type="entry name" value="Hemolysin-typ_Ca-bd_CS"/>
</dbReference>
<evidence type="ECO:0000313" key="3">
    <source>
        <dbReference type="EMBL" id="MBW7474429.1"/>
    </source>
</evidence>
<dbReference type="SUPFAM" id="SSF51120">
    <property type="entry name" value="beta-Roll"/>
    <property type="match status" value="1"/>
</dbReference>
<accession>A0ABS7D3J1</accession>
<evidence type="ECO:0000313" key="4">
    <source>
        <dbReference type="Proteomes" id="UP000812277"/>
    </source>
</evidence>
<dbReference type="InterPro" id="IPR001343">
    <property type="entry name" value="Hemolysn_Ca-bd"/>
</dbReference>
<evidence type="ECO:0000256" key="1">
    <source>
        <dbReference type="ARBA" id="ARBA00004613"/>
    </source>
</evidence>
<dbReference type="Pfam" id="PF26363">
    <property type="entry name" value="Phospholipase-like"/>
    <property type="match status" value="1"/>
</dbReference>
<dbReference type="Pfam" id="PF00353">
    <property type="entry name" value="HemolysinCabind"/>
    <property type="match status" value="2"/>
</dbReference>
<dbReference type="PANTHER" id="PTHR38340">
    <property type="entry name" value="S-LAYER PROTEIN"/>
    <property type="match status" value="1"/>
</dbReference>
<dbReference type="InterPro" id="IPR050557">
    <property type="entry name" value="RTX_toxin/Mannuronan_C5-epim"/>
</dbReference>
<reference evidence="3 4" key="1">
    <citation type="submission" date="2021-07" db="EMBL/GenBank/DDBJ databases">
        <title>Paenibacillus radiodurans sp. nov., isolated from the southeastern edge of Tengger Desert.</title>
        <authorList>
            <person name="Zhang G."/>
        </authorList>
    </citation>
    <scope>NUCLEOTIDE SEQUENCE [LARGE SCALE GENOMIC DNA]</scope>
    <source>
        <strain evidence="3 4">DT7-4</strain>
    </source>
</reference>
<dbReference type="PANTHER" id="PTHR38340:SF1">
    <property type="entry name" value="S-LAYER PROTEIN"/>
    <property type="match status" value="1"/>
</dbReference>
<proteinExistence type="predicted"/>
<comment type="subcellular location">
    <subcellularLocation>
        <location evidence="1">Secreted</location>
    </subcellularLocation>
</comment>
<sequence>MRTAITDLEFLNLSRLVYDDSLVACDQVAINCDKSGNTSVWHVISVLNEEQFTEKLGNLGFFGVAFQRVHDDNRSGEVVVATRGTSSLIDWYDNVYETHFMSFQVMSGKRLMEDTIRVLGERYAHTPICFTGHSLGGKLAQSLYYLAYSEQINSGGKVIPQENIMKAVVFNSATIIGISNHPFNNGAKEFSSYNVKHYYLDGEMLNTALDTLPIGIHLGNTIKLSFSKGQKYIVGSRKGEDVHGDSAALRHVLSYENFDYYMDADGNFMELGGGLRLEGRNDSDTIRGMNLADTINGHAGDDLLYGMDGNDSITGGQGADLIDGGSGDDVLSGNEGHDLIIGGAGNDVLEGGVGMDQLQGGEGNDRYIYKKGDGIDYISEGGPASYADGSYLNMRDTLQIVGYTIQEAKFKFIKSDNFDSLAYFDVMIYFETSPGVITDKITIKNWSTYNQIRVDNRMVERLIFVAADGGMTNEYNLEAIVSYSVMKLGDKPIVVSGTDLARFRIV</sequence>
<protein>
    <submittedName>
        <fullName evidence="3">Uncharacterized protein</fullName>
    </submittedName>
</protein>
<comment type="caution">
    <text evidence="3">The sequence shown here is derived from an EMBL/GenBank/DDBJ whole genome shotgun (WGS) entry which is preliminary data.</text>
</comment>
<name>A0ABS7D3J1_9BACL</name>
<dbReference type="EMBL" id="JAHZIJ010000003">
    <property type="protein sequence ID" value="MBW7474429.1"/>
    <property type="molecule type" value="Genomic_DNA"/>
</dbReference>
<dbReference type="SUPFAM" id="SSF53474">
    <property type="entry name" value="alpha/beta-Hydrolases"/>
    <property type="match status" value="1"/>
</dbReference>
<keyword evidence="2" id="KW-0964">Secreted</keyword>
<dbReference type="Proteomes" id="UP000812277">
    <property type="component" value="Unassembled WGS sequence"/>
</dbReference>
<dbReference type="PRINTS" id="PR00313">
    <property type="entry name" value="CABNDNGRPT"/>
</dbReference>
<gene>
    <name evidence="3" type="ORF">K0T92_06700</name>
</gene>
<organism evidence="3 4">
    <name type="scientific">Paenibacillus oenotherae</name>
    <dbReference type="NCBI Taxonomy" id="1435645"/>
    <lineage>
        <taxon>Bacteria</taxon>
        <taxon>Bacillati</taxon>
        <taxon>Bacillota</taxon>
        <taxon>Bacilli</taxon>
        <taxon>Bacillales</taxon>
        <taxon>Paenibacillaceae</taxon>
        <taxon>Paenibacillus</taxon>
    </lineage>
</organism>
<dbReference type="PROSITE" id="PS00330">
    <property type="entry name" value="HEMOLYSIN_CALCIUM"/>
    <property type="match status" value="3"/>
</dbReference>
<dbReference type="InterPro" id="IPR011049">
    <property type="entry name" value="Serralysin-like_metalloprot_C"/>
</dbReference>
<dbReference type="Gene3D" id="3.40.50.1820">
    <property type="entry name" value="alpha/beta hydrolase"/>
    <property type="match status" value="1"/>
</dbReference>
<dbReference type="Gene3D" id="2.150.10.10">
    <property type="entry name" value="Serralysin-like metalloprotease, C-terminal"/>
    <property type="match status" value="2"/>
</dbReference>
<keyword evidence="4" id="KW-1185">Reference proteome</keyword>
<dbReference type="RefSeq" id="WP_219871674.1">
    <property type="nucleotide sequence ID" value="NZ_JAHZIJ010000003.1"/>
</dbReference>
<dbReference type="InterPro" id="IPR029058">
    <property type="entry name" value="AB_hydrolase_fold"/>
</dbReference>
<evidence type="ECO:0000256" key="2">
    <source>
        <dbReference type="ARBA" id="ARBA00022525"/>
    </source>
</evidence>